<sequence length="197" mass="21215">MISLRKKPSLMCSAFFVGMIFIASQQASAKIRCKANDFSDTVTRSEVSGIAGGASDHSFALNSVERGVIVASKVDLDIQFDVDSVASGTVIAESVDWVWEMKATKKDDLRGAIVGDYQFNSVNGPMKICSSSNSCMDVVNVDTNVSYKRNGQGYITRARGYVELTLDLSSASESGDYQANLTVTLHENNTSNPSLCP</sequence>
<feature type="chain" id="PRO_5002510578" evidence="1">
    <location>
        <begin position="30"/>
        <end position="197"/>
    </location>
</feature>
<accession>A0A0F6TPA3</accession>
<evidence type="ECO:0000313" key="3">
    <source>
        <dbReference type="Proteomes" id="UP000034071"/>
    </source>
</evidence>
<gene>
    <name evidence="2" type="ORF">TQ33_0345</name>
</gene>
<reference evidence="2 3" key="1">
    <citation type="submission" date="2015-02" db="EMBL/GenBank/DDBJ databases">
        <title>Complete genome sequence of Kangiella geojedonensis strain YCS-5T.</title>
        <authorList>
            <person name="Kim K.M."/>
        </authorList>
    </citation>
    <scope>NUCLEOTIDE SEQUENCE [LARGE SCALE GENOMIC DNA]</scope>
    <source>
        <strain evidence="2 3">YCS-5</strain>
    </source>
</reference>
<evidence type="ECO:0000256" key="1">
    <source>
        <dbReference type="SAM" id="SignalP"/>
    </source>
</evidence>
<dbReference type="AlphaFoldDB" id="A0A0F6TPA3"/>
<name>A0A0F6TPA3_9GAMM</name>
<dbReference type="HOGENOM" id="CLU_1382515_0_0_6"/>
<protein>
    <submittedName>
        <fullName evidence="2">Uncharacterized protein</fullName>
    </submittedName>
</protein>
<proteinExistence type="predicted"/>
<keyword evidence="1" id="KW-0732">Signal</keyword>
<keyword evidence="3" id="KW-1185">Reference proteome</keyword>
<feature type="signal peptide" evidence="1">
    <location>
        <begin position="1"/>
        <end position="29"/>
    </location>
</feature>
<evidence type="ECO:0000313" key="2">
    <source>
        <dbReference type="EMBL" id="AKE51332.1"/>
    </source>
</evidence>
<dbReference type="Proteomes" id="UP000034071">
    <property type="component" value="Chromosome"/>
</dbReference>
<organism evidence="2 3">
    <name type="scientific">Kangiella geojedonensis</name>
    <dbReference type="NCBI Taxonomy" id="914150"/>
    <lineage>
        <taxon>Bacteria</taxon>
        <taxon>Pseudomonadati</taxon>
        <taxon>Pseudomonadota</taxon>
        <taxon>Gammaproteobacteria</taxon>
        <taxon>Kangiellales</taxon>
        <taxon>Kangiellaceae</taxon>
        <taxon>Kangiella</taxon>
    </lineage>
</organism>
<dbReference type="KEGG" id="kge:TQ33_0345"/>
<dbReference type="EMBL" id="CP010975">
    <property type="protein sequence ID" value="AKE51332.1"/>
    <property type="molecule type" value="Genomic_DNA"/>
</dbReference>
<dbReference type="STRING" id="914150.TQ33_0345"/>